<sequence>MSKILGYIAYEGPSQIDGSPIVVIINKIEAGSDNVKTGAIVQSFILRSDIAPIDALNTGADESICGDCGHRPYLIKTGQSDEPPCYVNVGRSVRSVFEAYKRGRYVKADPATIARALSDKIVRLGTYGDPFAAPVGMWLKILRYAAGHRGYTHQWQRPDFDVQAWAPLVMASADNIDQAAHANLLGMRVFRVSVGVDVQAGEASCPASKEAGARATCAKCTLCSGTSIQARDIVIADHATGHARRVIKLATA</sequence>
<gene>
    <name evidence="1" type="ORF">UFOVP160_52</name>
</gene>
<proteinExistence type="predicted"/>
<organism evidence="1">
    <name type="scientific">uncultured Caudovirales phage</name>
    <dbReference type="NCBI Taxonomy" id="2100421"/>
    <lineage>
        <taxon>Viruses</taxon>
        <taxon>Duplodnaviria</taxon>
        <taxon>Heunggongvirae</taxon>
        <taxon>Uroviricota</taxon>
        <taxon>Caudoviricetes</taxon>
        <taxon>Peduoviridae</taxon>
        <taxon>Maltschvirus</taxon>
        <taxon>Maltschvirus maltsch</taxon>
    </lineage>
</organism>
<evidence type="ECO:0000313" key="1">
    <source>
        <dbReference type="EMBL" id="CAB5187471.1"/>
    </source>
</evidence>
<dbReference type="EMBL" id="LR798210">
    <property type="protein sequence ID" value="CAB5187471.1"/>
    <property type="molecule type" value="Genomic_DNA"/>
</dbReference>
<reference evidence="1" key="1">
    <citation type="submission" date="2020-05" db="EMBL/GenBank/DDBJ databases">
        <authorList>
            <person name="Chiriac C."/>
            <person name="Salcher M."/>
            <person name="Ghai R."/>
            <person name="Kavagutti S V."/>
        </authorList>
    </citation>
    <scope>NUCLEOTIDE SEQUENCE</scope>
</reference>
<accession>A0A6J7WHG9</accession>
<protein>
    <submittedName>
        <fullName evidence="1">Uncharacterized protein</fullName>
    </submittedName>
</protein>
<name>A0A6J7WHG9_9CAUD</name>